<keyword evidence="1" id="KW-0812">Transmembrane</keyword>
<dbReference type="Proteomes" id="UP000032512">
    <property type="component" value="Unassembled WGS sequence"/>
</dbReference>
<evidence type="ECO:0000313" key="3">
    <source>
        <dbReference type="Proteomes" id="UP000032512"/>
    </source>
</evidence>
<feature type="transmembrane region" description="Helical" evidence="1">
    <location>
        <begin position="143"/>
        <end position="160"/>
    </location>
</feature>
<gene>
    <name evidence="2" type="ORF">UB32_06535</name>
</gene>
<feature type="transmembrane region" description="Helical" evidence="1">
    <location>
        <begin position="12"/>
        <end position="28"/>
    </location>
</feature>
<dbReference type="RefSeq" id="WP_044392213.1">
    <property type="nucleotide sequence ID" value="NZ_JXIQ01000038.1"/>
</dbReference>
<dbReference type="PATRIC" id="fig|285983.3.peg.3870"/>
<dbReference type="EMBL" id="JXIQ01000038">
    <property type="protein sequence ID" value="KIY22800.1"/>
    <property type="molecule type" value="Genomic_DNA"/>
</dbReference>
<organism evidence="2 3">
    <name type="scientific">Mesobacillus subterraneus</name>
    <dbReference type="NCBI Taxonomy" id="285983"/>
    <lineage>
        <taxon>Bacteria</taxon>
        <taxon>Bacillati</taxon>
        <taxon>Bacillota</taxon>
        <taxon>Bacilli</taxon>
        <taxon>Bacillales</taxon>
        <taxon>Bacillaceae</taxon>
        <taxon>Mesobacillus</taxon>
    </lineage>
</organism>
<comment type="caution">
    <text evidence="2">The sequence shown here is derived from an EMBL/GenBank/DDBJ whole genome shotgun (WGS) entry which is preliminary data.</text>
</comment>
<keyword evidence="1" id="KW-0472">Membrane</keyword>
<reference evidence="2 3" key="1">
    <citation type="submission" date="2015-01" db="EMBL/GenBank/DDBJ databases">
        <title>Draft genome sequences of the supercritical CO2 tolerant bacteria Bacillus subterraneus MITOT1 and Bacillus cereus MIT0214.</title>
        <authorList>
            <person name="Peet K.C."/>
            <person name="Thompson J.R."/>
        </authorList>
    </citation>
    <scope>NUCLEOTIDE SEQUENCE [LARGE SCALE GENOMIC DNA]</scope>
    <source>
        <strain evidence="2 3">MITOT1</strain>
    </source>
</reference>
<sequence length="303" mass="33640">MKTDIISTEHIIMIIVAISTGTCARILTVKEDFRQYPSYPNGYLTNLVTGFVAAALGAVAIPALMTKNFIAVTFLTLAIQQFRDVRKAERESLKDLEDAEYTSRGNAYIDGIAKTFEARNYFALIVSFGSALTMQLINSKIMAINIVSGIITGFILLFVLKRFSKGKTIGDIAEVESGIISLKNNDLYVNGIYVTNLLGSDDASSLFQKEGIAAVISPNEERFRITLDHFGQQQAALFEATRTLGLKRYHYTRKDFENGKVIITFVPILKDADRLIEAIKKTPLLESTKKNKDVLSTNFVGRN</sequence>
<dbReference type="AlphaFoldDB" id="A0A0D6ZC11"/>
<evidence type="ECO:0000313" key="2">
    <source>
        <dbReference type="EMBL" id="KIY22800.1"/>
    </source>
</evidence>
<feature type="transmembrane region" description="Helical" evidence="1">
    <location>
        <begin position="48"/>
        <end position="77"/>
    </location>
</feature>
<name>A0A0D6ZC11_9BACI</name>
<evidence type="ECO:0000256" key="1">
    <source>
        <dbReference type="SAM" id="Phobius"/>
    </source>
</evidence>
<accession>A0A0D6ZC11</accession>
<dbReference type="Pfam" id="PF14045">
    <property type="entry name" value="YIEGIA"/>
    <property type="match status" value="1"/>
</dbReference>
<keyword evidence="1" id="KW-1133">Transmembrane helix</keyword>
<dbReference type="InterPro" id="IPR025918">
    <property type="entry name" value="YIEGIA"/>
</dbReference>
<protein>
    <submittedName>
        <fullName evidence="2">YIEGIA protein</fullName>
    </submittedName>
</protein>
<dbReference type="OrthoDB" id="1846546at2"/>
<keyword evidence="3" id="KW-1185">Reference proteome</keyword>
<proteinExistence type="predicted"/>